<evidence type="ECO:0000256" key="3">
    <source>
        <dbReference type="SAM" id="Phobius"/>
    </source>
</evidence>
<evidence type="ECO:0000256" key="1">
    <source>
        <dbReference type="ARBA" id="ARBA00022741"/>
    </source>
</evidence>
<keyword evidence="6" id="KW-1185">Reference proteome</keyword>
<keyword evidence="3" id="KW-0812">Transmembrane</keyword>
<keyword evidence="2" id="KW-0175">Coiled coil</keyword>
<dbReference type="Pfam" id="PF04548">
    <property type="entry name" value="AIG1"/>
    <property type="match status" value="1"/>
</dbReference>
<evidence type="ECO:0000259" key="4">
    <source>
        <dbReference type="Pfam" id="PF04548"/>
    </source>
</evidence>
<dbReference type="AlphaFoldDB" id="A0A0M0J936"/>
<reference evidence="6" key="1">
    <citation type="journal article" date="2015" name="PLoS Genet.">
        <title>Genome Sequence and Transcriptome Analyses of Chrysochromulina tobin: Metabolic Tools for Enhanced Algal Fitness in the Prominent Order Prymnesiales (Haptophyceae).</title>
        <authorList>
            <person name="Hovde B.T."/>
            <person name="Deodato C.R."/>
            <person name="Hunsperger H.M."/>
            <person name="Ryken S.A."/>
            <person name="Yost W."/>
            <person name="Jha R.K."/>
            <person name="Patterson J."/>
            <person name="Monnat R.J. Jr."/>
            <person name="Barlow S.B."/>
            <person name="Starkenburg S.R."/>
            <person name="Cattolico R.A."/>
        </authorList>
    </citation>
    <scope>NUCLEOTIDE SEQUENCE</scope>
    <source>
        <strain evidence="6">CCMP291</strain>
    </source>
</reference>
<proteinExistence type="predicted"/>
<feature type="coiled-coil region" evidence="2">
    <location>
        <begin position="316"/>
        <end position="376"/>
    </location>
</feature>
<protein>
    <submittedName>
        <fullName evidence="5">p80 protein</fullName>
    </submittedName>
</protein>
<evidence type="ECO:0000313" key="5">
    <source>
        <dbReference type="EMBL" id="KOO23099.1"/>
    </source>
</evidence>
<keyword evidence="3" id="KW-0472">Membrane</keyword>
<dbReference type="CDD" id="cd00882">
    <property type="entry name" value="Ras_like_GTPase"/>
    <property type="match status" value="1"/>
</dbReference>
<dbReference type="OrthoDB" id="8954335at2759"/>
<feature type="transmembrane region" description="Helical" evidence="3">
    <location>
        <begin position="14"/>
        <end position="39"/>
    </location>
</feature>
<dbReference type="Gene3D" id="3.40.50.300">
    <property type="entry name" value="P-loop containing nucleotide triphosphate hydrolases"/>
    <property type="match status" value="1"/>
</dbReference>
<keyword evidence="1" id="KW-0547">Nucleotide-binding</keyword>
<dbReference type="InterPro" id="IPR006703">
    <property type="entry name" value="G_AIG1"/>
</dbReference>
<organism evidence="5 6">
    <name type="scientific">Chrysochromulina tobinii</name>
    <dbReference type="NCBI Taxonomy" id="1460289"/>
    <lineage>
        <taxon>Eukaryota</taxon>
        <taxon>Haptista</taxon>
        <taxon>Haptophyta</taxon>
        <taxon>Prymnesiophyceae</taxon>
        <taxon>Prymnesiales</taxon>
        <taxon>Chrysochromulinaceae</taxon>
        <taxon>Chrysochromulina</taxon>
    </lineage>
</organism>
<dbReference type="Proteomes" id="UP000037460">
    <property type="component" value="Unassembled WGS sequence"/>
</dbReference>
<evidence type="ECO:0000313" key="6">
    <source>
        <dbReference type="Proteomes" id="UP000037460"/>
    </source>
</evidence>
<feature type="domain" description="AIG1-type G" evidence="4">
    <location>
        <begin position="112"/>
        <end position="255"/>
    </location>
</feature>
<dbReference type="EMBL" id="JWZX01003220">
    <property type="protein sequence ID" value="KOO23099.1"/>
    <property type="molecule type" value="Genomic_DNA"/>
</dbReference>
<feature type="transmembrane region" description="Helical" evidence="3">
    <location>
        <begin position="51"/>
        <end position="70"/>
    </location>
</feature>
<dbReference type="InterPro" id="IPR027417">
    <property type="entry name" value="P-loop_NTPase"/>
</dbReference>
<comment type="caution">
    <text evidence="5">The sequence shown here is derived from an EMBL/GenBank/DDBJ whole genome shotgun (WGS) entry which is preliminary data.</text>
</comment>
<sequence>MVLVGLVPSHPQQLIIWLISLVVIITGRFVIQAALAVVYRAVQRLWARMSRTARVALTILFLAPVVAWLIPESNHSQLKAHLKDHVHKHGKLFFEHYFGALKPEDPALPLKRLLIVGEVGDGKSTMINALRDPTRSGEAEAGRSARGVTKQIMSYVGLPINGHPVELLDTPGVGDKDVTPTKLISMLEARLLPPIDGVLVTNPISDGRVKLGAQVVATIVDKGFVGEEKWANVILVGTKDDRAEDDEQRRFFREDIMREFFAHAPNATGTVVLTSRDKYDELRSAVAALPHMAVHYHPPDATMMAVALAESFGMRMDDFQRQLREERERMRTEYNEEIDRLRRESEARWNEAQLREARLEEALREAEARAQRAVGAAKVVAETKAAETPLTSKADATWRGHEHPQPVFDSSRLFDRSHHQLRAKCQLALKSVQQDAESDVSVLNFQVQLQELSRSRYFMNGTLKASARAHPDGVWGIRPDVMASSARASFAGGRPAASFKLRNDEGELTLEEMMRNIDSGGELPNFWAASSVGGSDPNADLSWLDATCWAPRKRGKFACDSKDYVNTPSALKAAFASDWMNTSGGQALVNNMERRSFGLKSMSATTCTKIRDALEHWYPMLLRIHDFYSCIEAEVTQFVQGLTHAGYSLMLEEAGLIMQESGHEEAFSKEFLVRRFHDQEDHNERFYVPTARHARPRGEDGWDLLWISVNESQLSKSQKAWNSKTRLTRSELIEVLVRAAIDNQEIEDMPRCVNEMFEDMLNLGRLPHAGSILHDADAFRRSNCYRREVCAVLDHHKASLLNVFNVYAAYGSGAADQFGVTDLLGVQEWSSFIRDIGMTKELTVRTVFVIFSHSRMATIDETSRKSQLGTLMQLSFEGFLEAIVRIAFIKALPTDKEMRRHGFEFPGEFFGALLEVGPAAYQAWLDAAHRKQRKGQADPIWRRVDMLVLLIVGIMQFGVEKTTRGATLLLRGSPNQMLSAEEVRRFFKKPTPYVFEMAATG</sequence>
<name>A0A0M0J936_9EUKA</name>
<dbReference type="SUPFAM" id="SSF52540">
    <property type="entry name" value="P-loop containing nucleoside triphosphate hydrolases"/>
    <property type="match status" value="1"/>
</dbReference>
<dbReference type="GO" id="GO:0005525">
    <property type="term" value="F:GTP binding"/>
    <property type="evidence" value="ECO:0007669"/>
    <property type="project" value="InterPro"/>
</dbReference>
<evidence type="ECO:0000256" key="2">
    <source>
        <dbReference type="SAM" id="Coils"/>
    </source>
</evidence>
<accession>A0A0M0J936</accession>
<gene>
    <name evidence="5" type="ORF">Ctob_003080</name>
</gene>
<keyword evidence="3" id="KW-1133">Transmembrane helix</keyword>